<organism evidence="12 13">
    <name type="scientific">Hymenobacter taeanensis</name>
    <dbReference type="NCBI Taxonomy" id="2735321"/>
    <lineage>
        <taxon>Bacteria</taxon>
        <taxon>Pseudomonadati</taxon>
        <taxon>Bacteroidota</taxon>
        <taxon>Cytophagia</taxon>
        <taxon>Cytophagales</taxon>
        <taxon>Hymenobacteraceae</taxon>
        <taxon>Hymenobacter</taxon>
    </lineage>
</organism>
<evidence type="ECO:0000313" key="13">
    <source>
        <dbReference type="Proteomes" id="UP000501623"/>
    </source>
</evidence>
<comment type="subcellular location">
    <subcellularLocation>
        <location evidence="1">Cell inner membrane</location>
        <topology evidence="1">Single-pass membrane protein</topology>
        <orientation evidence="1">Periplasmic side</orientation>
    </subcellularLocation>
</comment>
<evidence type="ECO:0000256" key="4">
    <source>
        <dbReference type="ARBA" id="ARBA00022475"/>
    </source>
</evidence>
<evidence type="ECO:0000256" key="1">
    <source>
        <dbReference type="ARBA" id="ARBA00004383"/>
    </source>
</evidence>
<keyword evidence="8" id="KW-1133">Transmembrane helix</keyword>
<dbReference type="NCBIfam" id="TIGR01352">
    <property type="entry name" value="tonB_Cterm"/>
    <property type="match status" value="1"/>
</dbReference>
<dbReference type="PANTHER" id="PTHR33446">
    <property type="entry name" value="PROTEIN TONB-RELATED"/>
    <property type="match status" value="1"/>
</dbReference>
<dbReference type="SUPFAM" id="SSF74653">
    <property type="entry name" value="TolA/TonB C-terminal domain"/>
    <property type="match status" value="1"/>
</dbReference>
<dbReference type="InterPro" id="IPR051045">
    <property type="entry name" value="TonB-dependent_transducer"/>
</dbReference>
<dbReference type="EMBL" id="CP053538">
    <property type="protein sequence ID" value="QJX45734.1"/>
    <property type="molecule type" value="Genomic_DNA"/>
</dbReference>
<keyword evidence="9" id="KW-0472">Membrane</keyword>
<dbReference type="InterPro" id="IPR037682">
    <property type="entry name" value="TonB_C"/>
</dbReference>
<keyword evidence="4" id="KW-1003">Cell membrane</keyword>
<evidence type="ECO:0000256" key="5">
    <source>
        <dbReference type="ARBA" id="ARBA00022519"/>
    </source>
</evidence>
<evidence type="ECO:0000256" key="10">
    <source>
        <dbReference type="SAM" id="SignalP"/>
    </source>
</evidence>
<feature type="domain" description="TonB C-terminal" evidence="11">
    <location>
        <begin position="113"/>
        <end position="191"/>
    </location>
</feature>
<feature type="chain" id="PRO_5026945298" evidence="10">
    <location>
        <begin position="21"/>
        <end position="236"/>
    </location>
</feature>
<feature type="signal peptide" evidence="10">
    <location>
        <begin position="1"/>
        <end position="20"/>
    </location>
</feature>
<keyword evidence="6" id="KW-0812">Transmembrane</keyword>
<dbReference type="GO" id="GO:0031992">
    <property type="term" value="F:energy transducer activity"/>
    <property type="evidence" value="ECO:0007669"/>
    <property type="project" value="TreeGrafter"/>
</dbReference>
<dbReference type="RefSeq" id="WP_171589877.1">
    <property type="nucleotide sequence ID" value="NZ_CP053538.1"/>
</dbReference>
<evidence type="ECO:0000259" key="11">
    <source>
        <dbReference type="Pfam" id="PF03544"/>
    </source>
</evidence>
<keyword evidence="5" id="KW-0997">Cell inner membrane</keyword>
<dbReference type="InterPro" id="IPR006260">
    <property type="entry name" value="TonB/TolA_C"/>
</dbReference>
<keyword evidence="3" id="KW-0813">Transport</keyword>
<dbReference type="PANTHER" id="PTHR33446:SF2">
    <property type="entry name" value="PROTEIN TONB"/>
    <property type="match status" value="1"/>
</dbReference>
<evidence type="ECO:0000256" key="8">
    <source>
        <dbReference type="ARBA" id="ARBA00022989"/>
    </source>
</evidence>
<evidence type="ECO:0000256" key="2">
    <source>
        <dbReference type="ARBA" id="ARBA00006555"/>
    </source>
</evidence>
<accession>A0A6M6BDB1</accession>
<evidence type="ECO:0000256" key="9">
    <source>
        <dbReference type="ARBA" id="ARBA00023136"/>
    </source>
</evidence>
<dbReference type="KEGG" id="hts:HMJ29_01795"/>
<evidence type="ECO:0000256" key="7">
    <source>
        <dbReference type="ARBA" id="ARBA00022927"/>
    </source>
</evidence>
<reference evidence="12 13" key="1">
    <citation type="submission" date="2020-05" db="EMBL/GenBank/DDBJ databases">
        <title>Complete genome sequence of Hymenobacter sp. TS19 in Coasted Sand Dune.</title>
        <authorList>
            <person name="Lee J.-H."/>
            <person name="Jung J.-H."/>
            <person name="Jeong S."/>
            <person name="Zhao L."/>
            <person name="Kim M.-K."/>
            <person name="Seo H.-S."/>
            <person name="Lim S."/>
        </authorList>
    </citation>
    <scope>NUCLEOTIDE SEQUENCE [LARGE SCALE GENOMIC DNA]</scope>
    <source>
        <strain evidence="12 13">TS19</strain>
    </source>
</reference>
<dbReference type="Proteomes" id="UP000501623">
    <property type="component" value="Chromosome"/>
</dbReference>
<dbReference type="Gene3D" id="3.30.1150.10">
    <property type="match status" value="1"/>
</dbReference>
<keyword evidence="10" id="KW-0732">Signal</keyword>
<proteinExistence type="inferred from homology"/>
<dbReference type="AlphaFoldDB" id="A0A6M6BDB1"/>
<protein>
    <submittedName>
        <fullName evidence="12">Energy transducer TonB</fullName>
    </submittedName>
</protein>
<dbReference type="GO" id="GO:0015031">
    <property type="term" value="P:protein transport"/>
    <property type="evidence" value="ECO:0007669"/>
    <property type="project" value="UniProtKB-KW"/>
</dbReference>
<sequence length="236" mass="26707">MKCFYIALLAILMFSGRSQAQEKSATPVKHKKGQTEQGATAKDGRRVGKWYFYGNNDELELTFDYDSSRITYRPADTTRYLVRVGSQWELQHPTRAPRLIGSSRQRAIDIATKLRYPVVAMRQQQQGRLVMSFTVDTDGHTKDYIIENSVSPECDQEVWRVVKDLPDNWIPAVYQGQLVAARFYVVVHFRLSSELSPGSLKQGGLIAGLPPIAPAGNHFVDELIVNGQISKQTYIR</sequence>
<evidence type="ECO:0000256" key="3">
    <source>
        <dbReference type="ARBA" id="ARBA00022448"/>
    </source>
</evidence>
<keyword evidence="13" id="KW-1185">Reference proteome</keyword>
<evidence type="ECO:0000313" key="12">
    <source>
        <dbReference type="EMBL" id="QJX45734.1"/>
    </source>
</evidence>
<dbReference type="Pfam" id="PF03544">
    <property type="entry name" value="TonB_C"/>
    <property type="match status" value="1"/>
</dbReference>
<evidence type="ECO:0000256" key="6">
    <source>
        <dbReference type="ARBA" id="ARBA00022692"/>
    </source>
</evidence>
<dbReference type="GO" id="GO:0098797">
    <property type="term" value="C:plasma membrane protein complex"/>
    <property type="evidence" value="ECO:0007669"/>
    <property type="project" value="TreeGrafter"/>
</dbReference>
<comment type="similarity">
    <text evidence="2">Belongs to the TonB family.</text>
</comment>
<name>A0A6M6BDB1_9BACT</name>
<dbReference type="GO" id="GO:0055085">
    <property type="term" value="P:transmembrane transport"/>
    <property type="evidence" value="ECO:0007669"/>
    <property type="project" value="InterPro"/>
</dbReference>
<gene>
    <name evidence="12" type="ORF">HMJ29_01795</name>
</gene>
<keyword evidence="7" id="KW-0653">Protein transport</keyword>